<comment type="caution">
    <text evidence="1">The sequence shown here is derived from an EMBL/GenBank/DDBJ whole genome shotgun (WGS) entry which is preliminary data.</text>
</comment>
<dbReference type="EMBL" id="UYJE01007160">
    <property type="protein sequence ID" value="VDI52177.1"/>
    <property type="molecule type" value="Genomic_DNA"/>
</dbReference>
<protein>
    <submittedName>
        <fullName evidence="1">Uncharacterized protein</fullName>
    </submittedName>
</protein>
<dbReference type="OrthoDB" id="10479965at2759"/>
<evidence type="ECO:0000313" key="1">
    <source>
        <dbReference type="EMBL" id="VDI52177.1"/>
    </source>
</evidence>
<dbReference type="AlphaFoldDB" id="A0A8B6FN03"/>
<sequence>MIQKIVSEHDTEKTDMKDTTEAHSEFAQFDHVTSNHQGKHELFLTDPVFCNPNSSLSVARLKRGTQLYRCFSYGELRERFINAEVLTYYPPYENRKEQSMPEVEKDTKVEILTQGKDPYSFSRGSGKNIAERQKDKLDNLPIRITPDEVNV</sequence>
<reference evidence="1" key="1">
    <citation type="submission" date="2018-11" db="EMBL/GenBank/DDBJ databases">
        <authorList>
            <person name="Alioto T."/>
            <person name="Alioto T."/>
        </authorList>
    </citation>
    <scope>NUCLEOTIDE SEQUENCE</scope>
</reference>
<accession>A0A8B6FN03</accession>
<name>A0A8B6FN03_MYTGA</name>
<dbReference type="Proteomes" id="UP000596742">
    <property type="component" value="Unassembled WGS sequence"/>
</dbReference>
<feature type="non-terminal residue" evidence="1">
    <location>
        <position position="1"/>
    </location>
</feature>
<evidence type="ECO:0000313" key="2">
    <source>
        <dbReference type="Proteomes" id="UP000596742"/>
    </source>
</evidence>
<proteinExistence type="predicted"/>
<keyword evidence="2" id="KW-1185">Reference proteome</keyword>
<organism evidence="1 2">
    <name type="scientific">Mytilus galloprovincialis</name>
    <name type="common">Mediterranean mussel</name>
    <dbReference type="NCBI Taxonomy" id="29158"/>
    <lineage>
        <taxon>Eukaryota</taxon>
        <taxon>Metazoa</taxon>
        <taxon>Spiralia</taxon>
        <taxon>Lophotrochozoa</taxon>
        <taxon>Mollusca</taxon>
        <taxon>Bivalvia</taxon>
        <taxon>Autobranchia</taxon>
        <taxon>Pteriomorphia</taxon>
        <taxon>Mytilida</taxon>
        <taxon>Mytiloidea</taxon>
        <taxon>Mytilidae</taxon>
        <taxon>Mytilinae</taxon>
        <taxon>Mytilus</taxon>
    </lineage>
</organism>
<gene>
    <name evidence="1" type="ORF">MGAL_10B077827</name>
</gene>